<name>A0A0L0FV97_9EUKA</name>
<dbReference type="PANTHER" id="PTHR47447">
    <property type="entry name" value="OS03G0856100 PROTEIN"/>
    <property type="match status" value="1"/>
</dbReference>
<feature type="compositionally biased region" description="Polar residues" evidence="3">
    <location>
        <begin position="52"/>
        <end position="62"/>
    </location>
</feature>
<evidence type="ECO:0000313" key="5">
    <source>
        <dbReference type="Proteomes" id="UP000054560"/>
    </source>
</evidence>
<dbReference type="Gene3D" id="1.25.40.10">
    <property type="entry name" value="Tetratricopeptide repeat domain"/>
    <property type="match status" value="1"/>
</dbReference>
<dbReference type="EMBL" id="KQ242112">
    <property type="protein sequence ID" value="KNC80752.1"/>
    <property type="molecule type" value="Genomic_DNA"/>
</dbReference>
<dbReference type="PANTHER" id="PTHR47447:SF17">
    <property type="entry name" value="OS12G0638900 PROTEIN"/>
    <property type="match status" value="1"/>
</dbReference>
<evidence type="ECO:0008006" key="6">
    <source>
        <dbReference type="Google" id="ProtNLM"/>
    </source>
</evidence>
<dbReference type="GeneID" id="25907400"/>
<evidence type="ECO:0000256" key="3">
    <source>
        <dbReference type="SAM" id="MobiDB-lite"/>
    </source>
</evidence>
<feature type="region of interest" description="Disordered" evidence="3">
    <location>
        <begin position="640"/>
        <end position="674"/>
    </location>
</feature>
<protein>
    <recommendedName>
        <fullName evidence="6">Pentacotripeptide-repeat region of PRORP domain-containing protein</fullName>
    </recommendedName>
</protein>
<feature type="compositionally biased region" description="Basic and acidic residues" evidence="3">
    <location>
        <begin position="756"/>
        <end position="768"/>
    </location>
</feature>
<dbReference type="Proteomes" id="UP000054560">
    <property type="component" value="Unassembled WGS sequence"/>
</dbReference>
<evidence type="ECO:0000256" key="1">
    <source>
        <dbReference type="ARBA" id="ARBA00022737"/>
    </source>
</evidence>
<dbReference type="InterPro" id="IPR011990">
    <property type="entry name" value="TPR-like_helical_dom_sf"/>
</dbReference>
<feature type="compositionally biased region" description="Basic and acidic residues" evidence="3">
    <location>
        <begin position="67"/>
        <end position="77"/>
    </location>
</feature>
<reference evidence="4 5" key="1">
    <citation type="submission" date="2011-02" db="EMBL/GenBank/DDBJ databases">
        <title>The Genome Sequence of Sphaeroforma arctica JP610.</title>
        <authorList>
            <consortium name="The Broad Institute Genome Sequencing Platform"/>
            <person name="Russ C."/>
            <person name="Cuomo C."/>
            <person name="Young S.K."/>
            <person name="Zeng Q."/>
            <person name="Gargeya S."/>
            <person name="Alvarado L."/>
            <person name="Berlin A."/>
            <person name="Chapman S.B."/>
            <person name="Chen Z."/>
            <person name="Freedman E."/>
            <person name="Gellesch M."/>
            <person name="Goldberg J."/>
            <person name="Griggs A."/>
            <person name="Gujja S."/>
            <person name="Heilman E."/>
            <person name="Heiman D."/>
            <person name="Howarth C."/>
            <person name="Mehta T."/>
            <person name="Neiman D."/>
            <person name="Pearson M."/>
            <person name="Roberts A."/>
            <person name="Saif S."/>
            <person name="Shea T."/>
            <person name="Shenoy N."/>
            <person name="Sisk P."/>
            <person name="Stolte C."/>
            <person name="Sykes S."/>
            <person name="White J."/>
            <person name="Yandava C."/>
            <person name="Burger G."/>
            <person name="Gray M.W."/>
            <person name="Holland P.W.H."/>
            <person name="King N."/>
            <person name="Lang F.B.F."/>
            <person name="Roger A.J."/>
            <person name="Ruiz-Trillo I."/>
            <person name="Haas B."/>
            <person name="Nusbaum C."/>
            <person name="Birren B."/>
        </authorList>
    </citation>
    <scope>NUCLEOTIDE SEQUENCE [LARGE SCALE GENOMIC DNA]</scope>
    <source>
        <strain evidence="4 5">JP610</strain>
    </source>
</reference>
<dbReference type="Pfam" id="PF01535">
    <property type="entry name" value="PPR"/>
    <property type="match status" value="1"/>
</dbReference>
<feature type="compositionally biased region" description="Basic and acidic residues" evidence="3">
    <location>
        <begin position="722"/>
        <end position="739"/>
    </location>
</feature>
<accession>A0A0L0FV97</accession>
<dbReference type="PROSITE" id="PS51375">
    <property type="entry name" value="PPR"/>
    <property type="match status" value="1"/>
</dbReference>
<keyword evidence="1" id="KW-0677">Repeat</keyword>
<evidence type="ECO:0000313" key="4">
    <source>
        <dbReference type="EMBL" id="KNC80752.1"/>
    </source>
</evidence>
<feature type="repeat" description="PPR" evidence="2">
    <location>
        <begin position="924"/>
        <end position="958"/>
    </location>
</feature>
<feature type="region of interest" description="Disordered" evidence="3">
    <location>
        <begin position="722"/>
        <end position="768"/>
    </location>
</feature>
<evidence type="ECO:0000256" key="2">
    <source>
        <dbReference type="PROSITE-ProRule" id="PRU00708"/>
    </source>
</evidence>
<proteinExistence type="predicted"/>
<organism evidence="4 5">
    <name type="scientific">Sphaeroforma arctica JP610</name>
    <dbReference type="NCBI Taxonomy" id="667725"/>
    <lineage>
        <taxon>Eukaryota</taxon>
        <taxon>Ichthyosporea</taxon>
        <taxon>Ichthyophonida</taxon>
        <taxon>Sphaeroforma</taxon>
    </lineage>
</organism>
<gene>
    <name evidence="4" type="ORF">SARC_06896</name>
</gene>
<feature type="region of interest" description="Disordered" evidence="3">
    <location>
        <begin position="43"/>
        <end position="87"/>
    </location>
</feature>
<dbReference type="RefSeq" id="XP_014154654.1">
    <property type="nucleotide sequence ID" value="XM_014299179.1"/>
</dbReference>
<sequence>MHAYTIAIQPYRALSNATYNQTPGGVGTGIGTRVLSEYKAQHESVGKPHGTISGSTPGSVKPSQARGEVEATSRENAAKQGPTHINEDSRVNELVEGQNTGILHTLTCQLQSGALVPAQYEDAMHTFKWYEKPDLILRLLETMAVAPPRVWRRDLHFHVPMQELTKAGMYEGVLRVRDIIKRASNERGVADSVGDRIANSAVGDTEREAYGRAVHESAAHTTVAYERIAHADVPPDSSSVSGLQKILGENSTRVRIQPTLETTNYVLVALGHLRKPDNAMGLIRHMTKQEETLRPNNESYAAAISACDVFGTDINREIGSDRSVSGLRTWTIPEVRVNESQGITMMGSIVDNNTGANTSAPLRLRSTFGTGSEGTYRPTTNGRIADLVQDTKPSSVTSGAISNRSNDPRIRGYLSEILDGALERRKTLMVRARAGTGECDGVSALGWLSKGLVLCNRMGVYKTSQRYLRALEKYYPEHISARTYIHVASTCVDAGQWRIAERILEKAASALEASQRMNINGSLDSVTNSGNDMTYLSYTPLHEVYAEMCAESAVLTNVWREYEQFGILNLKGHSPVLAEAAVRSLHHRTQDRVHTVAGVYAHHTPSHRRSAALYDMLRRELSVKKGARLWFPDELASINPPGEPIQTGSSASVSELKGSGGIPTHSQVQNSSSAKDTIYGAGETCDAAGEKGNNDSPCDGVLKLLKVLMDDIGVRERWVTTPREKQGTNTTRGKDRIPTDTKQGSDSISKPFAESRGVRTSEGRATDRRARNPVRVLAAQSHVGYSGSGLSISRSRLLQFDLRDWTIAQILGEMARLCTAQRKGERLGEIRTDKHISAKDMLRTHEVSGLVPVVKAMLHRNMRLNSRDELSVGMAIRLQQKNWKEVVRLYNVSNGDELSIAHTGYGISRLNCMGGLIRANPLADDEAYNTLLQALLHGRQWHEAVNVVKIMREHRCMLRRDSLLEDGVFRRDTRAFSMVVTGLCKQAEWNTMGEVLAEMRRCGAKWDTRTFNCAILREARVGENGGTGMEIFDDMQSSRNVYADYGTMVAVLDILAAGEKDKEAEVDSMYDELCDSELLSEIWFRYDTTGELDVRKHSSRMVHAAVRRALRLRYDRLYSQVHDRLVERHQAKRNGEEVGTGDTSALVHSLIYKDEQLRRPITLQLAKDSSIRQSDRGVQGASVIAGRQPYMDKTTNDSVSMRSMVRNCDGEWGRDQHGRVWTVGDGIGVGVHGATMAEDVAARLAGDMDPSVRCSESVKPDGSRALVIAHIDVKNWLVVNIMKVLRKLRNQSHLTGNKDDT</sequence>
<keyword evidence="5" id="KW-1185">Reference proteome</keyword>
<dbReference type="InterPro" id="IPR002885">
    <property type="entry name" value="PPR_rpt"/>
</dbReference>
<feature type="compositionally biased region" description="Polar residues" evidence="3">
    <location>
        <begin position="664"/>
        <end position="674"/>
    </location>
</feature>